<dbReference type="SMART" id="SM00357">
    <property type="entry name" value="CSP"/>
    <property type="match status" value="1"/>
</dbReference>
<gene>
    <name evidence="5" type="ORF">HU200_057680</name>
</gene>
<evidence type="ECO:0000259" key="3">
    <source>
        <dbReference type="PROSITE" id="PS50158"/>
    </source>
</evidence>
<dbReference type="InterPro" id="IPR019844">
    <property type="entry name" value="CSD_CS"/>
</dbReference>
<dbReference type="OrthoDB" id="422005at2759"/>
<dbReference type="CDD" id="cd04458">
    <property type="entry name" value="CSP_CDS"/>
    <property type="match status" value="1"/>
</dbReference>
<dbReference type="PROSITE" id="PS51857">
    <property type="entry name" value="CSD_2"/>
    <property type="match status" value="1"/>
</dbReference>
<proteinExistence type="predicted"/>
<dbReference type="PANTHER" id="PTHR46565:SF21">
    <property type="match status" value="1"/>
</dbReference>
<evidence type="ECO:0000256" key="1">
    <source>
        <dbReference type="PROSITE-ProRule" id="PRU00047"/>
    </source>
</evidence>
<reference evidence="5" key="1">
    <citation type="submission" date="2020-07" db="EMBL/GenBank/DDBJ databases">
        <title>Genome sequence and genetic diversity analysis of an under-domesticated orphan crop, white fonio (Digitaria exilis).</title>
        <authorList>
            <person name="Bennetzen J.L."/>
            <person name="Chen S."/>
            <person name="Ma X."/>
            <person name="Wang X."/>
            <person name="Yssel A.E.J."/>
            <person name="Chaluvadi S.R."/>
            <person name="Johnson M."/>
            <person name="Gangashetty P."/>
            <person name="Hamidou F."/>
            <person name="Sanogo M.D."/>
            <person name="Zwaenepoel A."/>
            <person name="Wallace J."/>
            <person name="Van De Peer Y."/>
            <person name="Van Deynze A."/>
        </authorList>
    </citation>
    <scope>NUCLEOTIDE SEQUENCE</scope>
    <source>
        <tissue evidence="5">Leaves</tissue>
    </source>
</reference>
<dbReference type="AlphaFoldDB" id="A0A835AIT8"/>
<dbReference type="SUPFAM" id="SSF57756">
    <property type="entry name" value="Retrovirus zinc finger-like domains"/>
    <property type="match status" value="1"/>
</dbReference>
<evidence type="ECO:0000313" key="5">
    <source>
        <dbReference type="EMBL" id="KAF8660122.1"/>
    </source>
</evidence>
<keyword evidence="1" id="KW-0862">Zinc</keyword>
<dbReference type="EMBL" id="JACEFO010002444">
    <property type="protein sequence ID" value="KAF8660122.1"/>
    <property type="molecule type" value="Genomic_DNA"/>
</dbReference>
<dbReference type="PRINTS" id="PR00050">
    <property type="entry name" value="COLDSHOCK"/>
</dbReference>
<keyword evidence="1" id="KW-0479">Metal-binding</keyword>
<sequence length="288" mass="27591">MAHLLPTGPAPSDSPLKGAPPSPSTPQFHKPLRLHRLRGRGSGEWRLGEMADERAKGTVKWFSGSKGYGFISPDDGSEDLFVHQSSIKADGYPNIKDGEAVEYTVGADNGGRAKALDVTAPGGGNLAGGERPDSGFGGGRGGGGYGGGGYGGGGDRSYGGGGGYGDRGYGGGGGGYGGGGGGGGGRGCYKCGEEGHISRDCTQGGGGYGGGGGGYGGGGGGSRACYKCGEEGHISRDCTQGGGGGGYGGGGYGGGGGGGGRGCYNCGEEEALGGASSDPVQVPPPGSA</sequence>
<dbReference type="InterPro" id="IPR002059">
    <property type="entry name" value="CSP_DNA-bd"/>
</dbReference>
<feature type="domain" description="CCHC-type" evidence="3">
    <location>
        <begin position="225"/>
        <end position="240"/>
    </location>
</feature>
<dbReference type="InterPro" id="IPR001878">
    <property type="entry name" value="Znf_CCHC"/>
</dbReference>
<evidence type="ECO:0000313" key="6">
    <source>
        <dbReference type="Proteomes" id="UP000636709"/>
    </source>
</evidence>
<dbReference type="Pfam" id="PF00098">
    <property type="entry name" value="zf-CCHC"/>
    <property type="match status" value="2"/>
</dbReference>
<dbReference type="Pfam" id="PF00313">
    <property type="entry name" value="CSD"/>
    <property type="match status" value="1"/>
</dbReference>
<dbReference type="Proteomes" id="UP000636709">
    <property type="component" value="Unassembled WGS sequence"/>
</dbReference>
<comment type="caution">
    <text evidence="5">The sequence shown here is derived from an EMBL/GenBank/DDBJ whole genome shotgun (WGS) entry which is preliminary data.</text>
</comment>
<feature type="compositionally biased region" description="Basic residues" evidence="2">
    <location>
        <begin position="30"/>
        <end position="39"/>
    </location>
</feature>
<dbReference type="PROSITE" id="PS00352">
    <property type="entry name" value="CSD_1"/>
    <property type="match status" value="1"/>
</dbReference>
<dbReference type="PANTHER" id="PTHR46565">
    <property type="entry name" value="COLD SHOCK DOMAIN PROTEIN 2"/>
    <property type="match status" value="1"/>
</dbReference>
<feature type="region of interest" description="Disordered" evidence="2">
    <location>
        <begin position="1"/>
        <end position="40"/>
    </location>
</feature>
<feature type="domain" description="CSD" evidence="4">
    <location>
        <begin position="54"/>
        <end position="120"/>
    </location>
</feature>
<protein>
    <submittedName>
        <fullName evidence="5">Uncharacterized protein</fullName>
    </submittedName>
</protein>
<dbReference type="SUPFAM" id="SSF50249">
    <property type="entry name" value="Nucleic acid-binding proteins"/>
    <property type="match status" value="1"/>
</dbReference>
<accession>A0A835AIT8</accession>
<dbReference type="InterPro" id="IPR012340">
    <property type="entry name" value="NA-bd_OB-fold"/>
</dbReference>
<evidence type="ECO:0000259" key="4">
    <source>
        <dbReference type="PROSITE" id="PS51857"/>
    </source>
</evidence>
<keyword evidence="6" id="KW-1185">Reference proteome</keyword>
<feature type="domain" description="CCHC-type" evidence="3">
    <location>
        <begin position="188"/>
        <end position="203"/>
    </location>
</feature>
<dbReference type="Gene3D" id="4.10.60.10">
    <property type="entry name" value="Zinc finger, CCHC-type"/>
    <property type="match status" value="2"/>
</dbReference>
<dbReference type="Gene3D" id="2.40.50.140">
    <property type="entry name" value="Nucleic acid-binding proteins"/>
    <property type="match status" value="1"/>
</dbReference>
<dbReference type="InterPro" id="IPR036875">
    <property type="entry name" value="Znf_CCHC_sf"/>
</dbReference>
<dbReference type="GO" id="GO:0008270">
    <property type="term" value="F:zinc ion binding"/>
    <property type="evidence" value="ECO:0007669"/>
    <property type="project" value="UniProtKB-KW"/>
</dbReference>
<dbReference type="SMART" id="SM00343">
    <property type="entry name" value="ZnF_C2HC"/>
    <property type="match status" value="2"/>
</dbReference>
<dbReference type="InterPro" id="IPR011129">
    <property type="entry name" value="CSD"/>
</dbReference>
<dbReference type="PROSITE" id="PS50158">
    <property type="entry name" value="ZF_CCHC"/>
    <property type="match status" value="2"/>
</dbReference>
<keyword evidence="1" id="KW-0863">Zinc-finger</keyword>
<evidence type="ECO:0000256" key="2">
    <source>
        <dbReference type="SAM" id="MobiDB-lite"/>
    </source>
</evidence>
<organism evidence="5 6">
    <name type="scientific">Digitaria exilis</name>
    <dbReference type="NCBI Taxonomy" id="1010633"/>
    <lineage>
        <taxon>Eukaryota</taxon>
        <taxon>Viridiplantae</taxon>
        <taxon>Streptophyta</taxon>
        <taxon>Embryophyta</taxon>
        <taxon>Tracheophyta</taxon>
        <taxon>Spermatophyta</taxon>
        <taxon>Magnoliopsida</taxon>
        <taxon>Liliopsida</taxon>
        <taxon>Poales</taxon>
        <taxon>Poaceae</taxon>
        <taxon>PACMAD clade</taxon>
        <taxon>Panicoideae</taxon>
        <taxon>Panicodae</taxon>
        <taxon>Paniceae</taxon>
        <taxon>Anthephorinae</taxon>
        <taxon>Digitaria</taxon>
    </lineage>
</organism>
<name>A0A835AIT8_9POAL</name>
<dbReference type="GO" id="GO:0003676">
    <property type="term" value="F:nucleic acid binding"/>
    <property type="evidence" value="ECO:0007669"/>
    <property type="project" value="InterPro"/>
</dbReference>